<protein>
    <submittedName>
        <fullName evidence="1">Uncharacterized protein</fullName>
    </submittedName>
</protein>
<name>A0ACC5A240_9BACL</name>
<keyword evidence="2" id="KW-1185">Reference proteome</keyword>
<dbReference type="Proteomes" id="UP000074866">
    <property type="component" value="Unassembled WGS sequence"/>
</dbReference>
<reference evidence="1 2" key="1">
    <citation type="journal article" date="2016" name="Front. Microbiol.">
        <title>Genomic Resource of Rice Seed Associated Bacteria.</title>
        <authorList>
            <person name="Midha S."/>
            <person name="Bansal K."/>
            <person name="Sharma S."/>
            <person name="Kumar N."/>
            <person name="Patil P.P."/>
            <person name="Chaudhry V."/>
            <person name="Patil P.B."/>
        </authorList>
    </citation>
    <scope>NUCLEOTIDE SEQUENCE [LARGE SCALE GENOMIC DNA]</scope>
    <source>
        <strain evidence="1 2">NS115</strain>
    </source>
</reference>
<dbReference type="EMBL" id="LDRX01000001">
    <property type="protein sequence ID" value="KTS85539.1"/>
    <property type="molecule type" value="Genomic_DNA"/>
</dbReference>
<organism evidence="1 2">
    <name type="scientific">Paenibacillus jamilae</name>
    <dbReference type="NCBI Taxonomy" id="114136"/>
    <lineage>
        <taxon>Bacteria</taxon>
        <taxon>Bacillati</taxon>
        <taxon>Bacillota</taxon>
        <taxon>Bacilli</taxon>
        <taxon>Bacillales</taxon>
        <taxon>Paenibacillaceae</taxon>
        <taxon>Paenibacillus</taxon>
    </lineage>
</organism>
<comment type="caution">
    <text evidence="1">The sequence shown here is derived from an EMBL/GenBank/DDBJ whole genome shotgun (WGS) entry which is preliminary data.</text>
</comment>
<gene>
    <name evidence="1" type="ORF">NS115_00340</name>
</gene>
<sequence length="67" mass="7704">MKLSLSRKANLEGMLIGDQVTIGGPAVEENIRFEVWRNESGFEIKVFDRLEKWLACSRVQVDMYANN</sequence>
<evidence type="ECO:0000313" key="2">
    <source>
        <dbReference type="Proteomes" id="UP000074866"/>
    </source>
</evidence>
<accession>A0ACC5A240</accession>
<evidence type="ECO:0000313" key="1">
    <source>
        <dbReference type="EMBL" id="KTS85539.1"/>
    </source>
</evidence>
<proteinExistence type="predicted"/>